<name>A0A210QMZ6_MIZYE</name>
<dbReference type="EMBL" id="NEDP02002762">
    <property type="protein sequence ID" value="OWF50103.1"/>
    <property type="molecule type" value="Genomic_DNA"/>
</dbReference>
<reference evidence="1 2" key="1">
    <citation type="journal article" date="2017" name="Nat. Ecol. Evol.">
        <title>Scallop genome provides insights into evolution of bilaterian karyotype and development.</title>
        <authorList>
            <person name="Wang S."/>
            <person name="Zhang J."/>
            <person name="Jiao W."/>
            <person name="Li J."/>
            <person name="Xun X."/>
            <person name="Sun Y."/>
            <person name="Guo X."/>
            <person name="Huan P."/>
            <person name="Dong B."/>
            <person name="Zhang L."/>
            <person name="Hu X."/>
            <person name="Sun X."/>
            <person name="Wang J."/>
            <person name="Zhao C."/>
            <person name="Wang Y."/>
            <person name="Wang D."/>
            <person name="Huang X."/>
            <person name="Wang R."/>
            <person name="Lv J."/>
            <person name="Li Y."/>
            <person name="Zhang Z."/>
            <person name="Liu B."/>
            <person name="Lu W."/>
            <person name="Hui Y."/>
            <person name="Liang J."/>
            <person name="Zhou Z."/>
            <person name="Hou R."/>
            <person name="Li X."/>
            <person name="Liu Y."/>
            <person name="Li H."/>
            <person name="Ning X."/>
            <person name="Lin Y."/>
            <person name="Zhao L."/>
            <person name="Xing Q."/>
            <person name="Dou J."/>
            <person name="Li Y."/>
            <person name="Mao J."/>
            <person name="Guo H."/>
            <person name="Dou H."/>
            <person name="Li T."/>
            <person name="Mu C."/>
            <person name="Jiang W."/>
            <person name="Fu Q."/>
            <person name="Fu X."/>
            <person name="Miao Y."/>
            <person name="Liu J."/>
            <person name="Yu Q."/>
            <person name="Li R."/>
            <person name="Liao H."/>
            <person name="Li X."/>
            <person name="Kong Y."/>
            <person name="Jiang Z."/>
            <person name="Chourrout D."/>
            <person name="Li R."/>
            <person name="Bao Z."/>
        </authorList>
    </citation>
    <scope>NUCLEOTIDE SEQUENCE [LARGE SCALE GENOMIC DNA]</scope>
    <source>
        <strain evidence="1 2">PY_sf001</strain>
    </source>
</reference>
<gene>
    <name evidence="1" type="ORF">KP79_PYT14064</name>
</gene>
<comment type="caution">
    <text evidence="1">The sequence shown here is derived from an EMBL/GenBank/DDBJ whole genome shotgun (WGS) entry which is preliminary data.</text>
</comment>
<dbReference type="Proteomes" id="UP000242188">
    <property type="component" value="Unassembled WGS sequence"/>
</dbReference>
<protein>
    <recommendedName>
        <fullName evidence="3">Protein sleepless</fullName>
    </recommendedName>
</protein>
<proteinExistence type="predicted"/>
<organism evidence="1 2">
    <name type="scientific">Mizuhopecten yessoensis</name>
    <name type="common">Japanese scallop</name>
    <name type="synonym">Patinopecten yessoensis</name>
    <dbReference type="NCBI Taxonomy" id="6573"/>
    <lineage>
        <taxon>Eukaryota</taxon>
        <taxon>Metazoa</taxon>
        <taxon>Spiralia</taxon>
        <taxon>Lophotrochozoa</taxon>
        <taxon>Mollusca</taxon>
        <taxon>Bivalvia</taxon>
        <taxon>Autobranchia</taxon>
        <taxon>Pteriomorphia</taxon>
        <taxon>Pectinida</taxon>
        <taxon>Pectinoidea</taxon>
        <taxon>Pectinidae</taxon>
        <taxon>Mizuhopecten</taxon>
    </lineage>
</organism>
<sequence length="92" mass="10223">MDIGIINDHTQSCNSSSCDKRINEEFHTLVIRQCGQDGNFDEDYYSAKCKEMTNFKVCKCRGDVCNGQSNIVSSLSVLTSAVLAVLVLLRQI</sequence>
<keyword evidence="2" id="KW-1185">Reference proteome</keyword>
<accession>A0A210QMZ6</accession>
<evidence type="ECO:0000313" key="1">
    <source>
        <dbReference type="EMBL" id="OWF50103.1"/>
    </source>
</evidence>
<dbReference type="OrthoDB" id="6496929at2759"/>
<evidence type="ECO:0000313" key="2">
    <source>
        <dbReference type="Proteomes" id="UP000242188"/>
    </source>
</evidence>
<evidence type="ECO:0008006" key="3">
    <source>
        <dbReference type="Google" id="ProtNLM"/>
    </source>
</evidence>
<dbReference type="AlphaFoldDB" id="A0A210QMZ6"/>